<sequence length="305" mass="33865">MALWASVPKLWLSPLSSTGLPQTLLPQDPKTLRACEKLPRVHSNPDLGASGQSINEAQDSDHNKRIAIVVDPKQNVWASGASRHRQQQVENIPKARLPDPAEMQKDRAAQLSAVSTQYTQNRFPSASLLIRWVFTVDFRNTTLGPAALHPDPPHSPVPKCGGWVHQLLDRSRDPLPVTTSTDSRRPNRGCCILANPTNQAELLMLMMILILSLSLRFRDYMVFDCSYQTNHSMRRTSGAADPISLGPVLRPSGAQTYISCCELSPMVSRYPTGYHSRLIRISLADNTKGRDAEVLEAQSVTWQDP</sequence>
<proteinExistence type="predicted"/>
<dbReference type="EMBL" id="JAULSR010000008">
    <property type="protein sequence ID" value="KAK0612898.1"/>
    <property type="molecule type" value="Genomic_DNA"/>
</dbReference>
<protein>
    <submittedName>
        <fullName evidence="1">Uncharacterized protein</fullName>
    </submittedName>
</protein>
<reference evidence="1" key="1">
    <citation type="submission" date="2023-06" db="EMBL/GenBank/DDBJ databases">
        <title>Genome-scale phylogeny and comparative genomics of the fungal order Sordariales.</title>
        <authorList>
            <consortium name="Lawrence Berkeley National Laboratory"/>
            <person name="Hensen N."/>
            <person name="Bonometti L."/>
            <person name="Westerberg I."/>
            <person name="Brannstrom I.O."/>
            <person name="Guillou S."/>
            <person name="Cros-Aarteil S."/>
            <person name="Calhoun S."/>
            <person name="Haridas S."/>
            <person name="Kuo A."/>
            <person name="Mondo S."/>
            <person name="Pangilinan J."/>
            <person name="Riley R."/>
            <person name="LaButti K."/>
            <person name="Andreopoulos B."/>
            <person name="Lipzen A."/>
            <person name="Chen C."/>
            <person name="Yanf M."/>
            <person name="Daum C."/>
            <person name="Ng V."/>
            <person name="Clum A."/>
            <person name="Steindorff A."/>
            <person name="Ohm R."/>
            <person name="Martin F."/>
            <person name="Silar P."/>
            <person name="Natvig D."/>
            <person name="Lalanne C."/>
            <person name="Gautier V."/>
            <person name="Ament-velasquez S.L."/>
            <person name="Kruys A."/>
            <person name="Hutchinson M.I."/>
            <person name="Powell A.J."/>
            <person name="Barry K."/>
            <person name="Miller A.N."/>
            <person name="Grigoriev I.V."/>
            <person name="Debuchy R."/>
            <person name="Gladieux P."/>
            <person name="Thoren M.H."/>
            <person name="Johannesson H."/>
        </authorList>
    </citation>
    <scope>NUCLEOTIDE SEQUENCE</scope>
    <source>
        <strain evidence="1">SMH3391-2</strain>
    </source>
</reference>
<evidence type="ECO:0000313" key="2">
    <source>
        <dbReference type="Proteomes" id="UP001174934"/>
    </source>
</evidence>
<evidence type="ECO:0000313" key="1">
    <source>
        <dbReference type="EMBL" id="KAK0612898.1"/>
    </source>
</evidence>
<accession>A0AA39WBR1</accession>
<keyword evidence="2" id="KW-1185">Reference proteome</keyword>
<comment type="caution">
    <text evidence="1">The sequence shown here is derived from an EMBL/GenBank/DDBJ whole genome shotgun (WGS) entry which is preliminary data.</text>
</comment>
<dbReference type="Proteomes" id="UP001174934">
    <property type="component" value="Unassembled WGS sequence"/>
</dbReference>
<name>A0AA39WBR1_9PEZI</name>
<gene>
    <name evidence="1" type="ORF">B0T17DRAFT_511265</name>
</gene>
<organism evidence="1 2">
    <name type="scientific">Bombardia bombarda</name>
    <dbReference type="NCBI Taxonomy" id="252184"/>
    <lineage>
        <taxon>Eukaryota</taxon>
        <taxon>Fungi</taxon>
        <taxon>Dikarya</taxon>
        <taxon>Ascomycota</taxon>
        <taxon>Pezizomycotina</taxon>
        <taxon>Sordariomycetes</taxon>
        <taxon>Sordariomycetidae</taxon>
        <taxon>Sordariales</taxon>
        <taxon>Lasiosphaeriaceae</taxon>
        <taxon>Bombardia</taxon>
    </lineage>
</organism>
<dbReference type="AlphaFoldDB" id="A0AA39WBR1"/>